<feature type="transmembrane region" description="Helical" evidence="9">
    <location>
        <begin position="272"/>
        <end position="294"/>
    </location>
</feature>
<evidence type="ECO:0000313" key="10">
    <source>
        <dbReference type="EMBL" id="PNQ75000.1"/>
    </source>
</evidence>
<sequence length="430" mass="46246">MNNKKTIFIIGFALFASFFGAGNLILPPQLGFNSGPDWWLVAVGFVISATIIPLLALLGHAKLQGTMMDFGNKVSPVFSLIFCLCVYTIAITLPIPRTAAVTHEMAIEPFFNTSSLLTSSLYFGIAFVFVMKRDSILSILGKFLTPLIVLILLTIIVIGIFTAPGHMNPSVLESSALVAGLLEGYQTYDALGGILIGGVIIISLNIEGGISFEDKKAIIIKSGLVAAAGLFIIYTGMIAVGALHNSEFDSSISRSELLSGLSLKTLGHVGNMLLSVLIALACFTTAVSVIVGTADFFSGLFKNFKKAYLITALVSCLLGVFVGQMDVSYIIDVALPVLMFIYPLTIVLILLNLFPERYIGKTVFRAVVLVTILFSIPDFLGFLIESVSLNKIKSLIPLANENLGWVLPAILTFVLVNTIKKPHLSKINEV</sequence>
<accession>A0A2K1E3Y7</accession>
<dbReference type="GO" id="GO:0005304">
    <property type="term" value="F:L-valine transmembrane transporter activity"/>
    <property type="evidence" value="ECO:0007669"/>
    <property type="project" value="TreeGrafter"/>
</dbReference>
<evidence type="ECO:0000256" key="8">
    <source>
        <dbReference type="ARBA" id="ARBA00023136"/>
    </source>
</evidence>
<feature type="transmembrane region" description="Helical" evidence="9">
    <location>
        <begin position="218"/>
        <end position="243"/>
    </location>
</feature>
<dbReference type="NCBIfam" id="TIGR00796">
    <property type="entry name" value="livcs"/>
    <property type="match status" value="1"/>
</dbReference>
<dbReference type="GO" id="GO:0015190">
    <property type="term" value="F:L-leucine transmembrane transporter activity"/>
    <property type="evidence" value="ECO:0007669"/>
    <property type="project" value="TreeGrafter"/>
</dbReference>
<dbReference type="OrthoDB" id="9783920at2"/>
<dbReference type="EMBL" id="POWF01000001">
    <property type="protein sequence ID" value="PNQ75000.1"/>
    <property type="molecule type" value="Genomic_DNA"/>
</dbReference>
<dbReference type="RefSeq" id="WP_103050851.1">
    <property type="nucleotide sequence ID" value="NZ_POWF01000001.1"/>
</dbReference>
<feature type="transmembrane region" description="Helical" evidence="9">
    <location>
        <begin position="185"/>
        <end position="206"/>
    </location>
</feature>
<keyword evidence="5 9" id="KW-0812">Transmembrane</keyword>
<dbReference type="PANTHER" id="PTHR30588">
    <property type="entry name" value="BRANCHED-CHAIN AMINO ACID TRANSPORT SYSTEM 2 CARRIER PROTEIN"/>
    <property type="match status" value="1"/>
</dbReference>
<evidence type="ECO:0000256" key="2">
    <source>
        <dbReference type="ARBA" id="ARBA00008540"/>
    </source>
</evidence>
<proteinExistence type="inferred from homology"/>
<feature type="transmembrane region" description="Helical" evidence="9">
    <location>
        <begin position="7"/>
        <end position="26"/>
    </location>
</feature>
<keyword evidence="3" id="KW-0813">Transport</keyword>
<dbReference type="Pfam" id="PF05525">
    <property type="entry name" value="Branch_AA_trans"/>
    <property type="match status" value="1"/>
</dbReference>
<keyword evidence="6" id="KW-0029">Amino-acid transport</keyword>
<dbReference type="AlphaFoldDB" id="A0A2K1E3Y7"/>
<comment type="caution">
    <text evidence="10">The sequence shown here is derived from an EMBL/GenBank/DDBJ whole genome shotgun (WGS) entry which is preliminary data.</text>
</comment>
<evidence type="ECO:0000256" key="3">
    <source>
        <dbReference type="ARBA" id="ARBA00022448"/>
    </source>
</evidence>
<dbReference type="InterPro" id="IPR004685">
    <property type="entry name" value="Brnchd-chn_aa_trnsp_Livcs"/>
</dbReference>
<comment type="similarity">
    <text evidence="2">Belongs to the branched chain amino acid transporter family.</text>
</comment>
<evidence type="ECO:0000256" key="1">
    <source>
        <dbReference type="ARBA" id="ARBA00004651"/>
    </source>
</evidence>
<feature type="transmembrane region" description="Helical" evidence="9">
    <location>
        <begin position="363"/>
        <end position="383"/>
    </location>
</feature>
<evidence type="ECO:0000313" key="11">
    <source>
        <dbReference type="Proteomes" id="UP000236641"/>
    </source>
</evidence>
<dbReference type="GO" id="GO:0015188">
    <property type="term" value="F:L-isoleucine transmembrane transporter activity"/>
    <property type="evidence" value="ECO:0007669"/>
    <property type="project" value="TreeGrafter"/>
</dbReference>
<dbReference type="PANTHER" id="PTHR30588:SF0">
    <property type="entry name" value="BRANCHED-CHAIN AMINO ACID PERMEASE BRNQ"/>
    <property type="match status" value="1"/>
</dbReference>
<evidence type="ECO:0000256" key="6">
    <source>
        <dbReference type="ARBA" id="ARBA00022970"/>
    </source>
</evidence>
<evidence type="ECO:0000256" key="9">
    <source>
        <dbReference type="SAM" id="Phobius"/>
    </source>
</evidence>
<dbReference type="GO" id="GO:0015818">
    <property type="term" value="P:isoleucine transport"/>
    <property type="evidence" value="ECO:0007669"/>
    <property type="project" value="TreeGrafter"/>
</dbReference>
<comment type="subcellular location">
    <subcellularLocation>
        <location evidence="1">Cell membrane</location>
        <topology evidence="1">Multi-pass membrane protein</topology>
    </subcellularLocation>
</comment>
<feature type="transmembrane region" description="Helical" evidence="9">
    <location>
        <begin position="329"/>
        <end position="351"/>
    </location>
</feature>
<gene>
    <name evidence="10" type="primary">brnQ</name>
    <name evidence="10" type="ORF">C1T31_02365</name>
</gene>
<dbReference type="GO" id="GO:0015820">
    <property type="term" value="P:L-leucine transport"/>
    <property type="evidence" value="ECO:0007669"/>
    <property type="project" value="TreeGrafter"/>
</dbReference>
<keyword evidence="7 9" id="KW-1133">Transmembrane helix</keyword>
<feature type="transmembrane region" description="Helical" evidence="9">
    <location>
        <begin position="38"/>
        <end position="58"/>
    </location>
</feature>
<evidence type="ECO:0000256" key="4">
    <source>
        <dbReference type="ARBA" id="ARBA00022475"/>
    </source>
</evidence>
<protein>
    <submittedName>
        <fullName evidence="10">Branched-chain amino acid transport system II carrier protein</fullName>
    </submittedName>
</protein>
<keyword evidence="11" id="KW-1185">Reference proteome</keyword>
<feature type="transmembrane region" description="Helical" evidence="9">
    <location>
        <begin position="403"/>
        <end position="419"/>
    </location>
</feature>
<feature type="transmembrane region" description="Helical" evidence="9">
    <location>
        <begin position="70"/>
        <end position="90"/>
    </location>
</feature>
<keyword evidence="8 9" id="KW-0472">Membrane</keyword>
<dbReference type="Proteomes" id="UP000236641">
    <property type="component" value="Unassembled WGS sequence"/>
</dbReference>
<evidence type="ECO:0000256" key="5">
    <source>
        <dbReference type="ARBA" id="ARBA00022692"/>
    </source>
</evidence>
<reference evidence="10 11" key="1">
    <citation type="submission" date="2018-01" db="EMBL/GenBank/DDBJ databases">
        <title>The draft genome of Hanstruepera neustonica JCM19743.</title>
        <authorList>
            <person name="He R.-H."/>
            <person name="Du Z.-J."/>
        </authorList>
    </citation>
    <scope>NUCLEOTIDE SEQUENCE [LARGE SCALE GENOMIC DNA]</scope>
    <source>
        <strain evidence="10 11">JCM19743</strain>
    </source>
</reference>
<evidence type="ECO:0000256" key="7">
    <source>
        <dbReference type="ARBA" id="ARBA00022989"/>
    </source>
</evidence>
<dbReference type="GO" id="GO:0005886">
    <property type="term" value="C:plasma membrane"/>
    <property type="evidence" value="ECO:0007669"/>
    <property type="project" value="UniProtKB-SubCell"/>
</dbReference>
<feature type="transmembrane region" description="Helical" evidence="9">
    <location>
        <begin position="306"/>
        <end position="323"/>
    </location>
</feature>
<feature type="transmembrane region" description="Helical" evidence="9">
    <location>
        <begin position="110"/>
        <end position="131"/>
    </location>
</feature>
<name>A0A2K1E3Y7_9FLAO</name>
<keyword evidence="4" id="KW-1003">Cell membrane</keyword>
<organism evidence="10 11">
    <name type="scientific">Hanstruepera neustonica</name>
    <dbReference type="NCBI Taxonomy" id="1445657"/>
    <lineage>
        <taxon>Bacteria</taxon>
        <taxon>Pseudomonadati</taxon>
        <taxon>Bacteroidota</taxon>
        <taxon>Flavobacteriia</taxon>
        <taxon>Flavobacteriales</taxon>
        <taxon>Flavobacteriaceae</taxon>
        <taxon>Hanstruepera</taxon>
    </lineage>
</organism>
<feature type="transmembrane region" description="Helical" evidence="9">
    <location>
        <begin position="143"/>
        <end position="165"/>
    </location>
</feature>